<dbReference type="InterPro" id="IPR008906">
    <property type="entry name" value="HATC_C_dom"/>
</dbReference>
<feature type="region of interest" description="Disordered" evidence="6">
    <location>
        <begin position="773"/>
        <end position="792"/>
    </location>
</feature>
<keyword evidence="3" id="KW-0863">Zinc-finger</keyword>
<feature type="compositionally biased region" description="Polar residues" evidence="6">
    <location>
        <begin position="1"/>
        <end position="22"/>
    </location>
</feature>
<proteinExistence type="predicted"/>
<accession>A0A4Q4N0T7</accession>
<keyword evidence="5" id="KW-0539">Nucleus</keyword>
<dbReference type="GO" id="GO:0005634">
    <property type="term" value="C:nucleus"/>
    <property type="evidence" value="ECO:0007669"/>
    <property type="project" value="UniProtKB-SubCell"/>
</dbReference>
<comment type="subcellular location">
    <subcellularLocation>
        <location evidence="1">Nucleus</location>
    </subcellularLocation>
</comment>
<feature type="region of interest" description="Disordered" evidence="6">
    <location>
        <begin position="1"/>
        <end position="30"/>
    </location>
</feature>
<keyword evidence="4" id="KW-0862">Zinc</keyword>
<name>A0A4Q4N0T7_ALTAL</name>
<protein>
    <recommendedName>
        <fullName evidence="7">HAT C-terminal dimerisation domain-containing protein</fullName>
    </recommendedName>
</protein>
<evidence type="ECO:0000256" key="2">
    <source>
        <dbReference type="ARBA" id="ARBA00022723"/>
    </source>
</evidence>
<evidence type="ECO:0000256" key="6">
    <source>
        <dbReference type="SAM" id="MobiDB-lite"/>
    </source>
</evidence>
<comment type="caution">
    <text evidence="8">The sequence shown here is derived from an EMBL/GenBank/DDBJ whole genome shotgun (WGS) entry which is preliminary data.</text>
</comment>
<dbReference type="InterPro" id="IPR052035">
    <property type="entry name" value="ZnF_BED_domain_contain"/>
</dbReference>
<evidence type="ECO:0000313" key="8">
    <source>
        <dbReference type="EMBL" id="RYN64905.1"/>
    </source>
</evidence>
<feature type="compositionally biased region" description="Basic and acidic residues" evidence="6">
    <location>
        <begin position="622"/>
        <end position="635"/>
    </location>
</feature>
<evidence type="ECO:0000259" key="7">
    <source>
        <dbReference type="Pfam" id="PF05699"/>
    </source>
</evidence>
<evidence type="ECO:0000256" key="3">
    <source>
        <dbReference type="ARBA" id="ARBA00022771"/>
    </source>
</evidence>
<evidence type="ECO:0000256" key="5">
    <source>
        <dbReference type="ARBA" id="ARBA00023242"/>
    </source>
</evidence>
<dbReference type="PANTHER" id="PTHR46481:SF10">
    <property type="entry name" value="ZINC FINGER BED DOMAIN-CONTAINING PROTEIN 39"/>
    <property type="match status" value="1"/>
</dbReference>
<evidence type="ECO:0000256" key="1">
    <source>
        <dbReference type="ARBA" id="ARBA00004123"/>
    </source>
</evidence>
<feature type="domain" description="HAT C-terminal dimerisation" evidence="7">
    <location>
        <begin position="665"/>
        <end position="747"/>
    </location>
</feature>
<sequence>MSSNTPVLNQCELPNTQSNAEPSSRRPFGHGFTIFDEDASQLSELDPEQVSVPTEYQQTNADSYIAVAEPGHLSDTPFDYTWVVWESYGHALEHFRNVHSKSYEENVNSPLKELNKANAISSSFDLHDPVQQRLYNSIAESFDSGLIKKDIMRWITLENIPFKKLQSPHFRMIFSRIHPLMQESIIPSEKAARQWVYTEFAMHKEEVREILKNAASRIHLSFDLWTSPRRKAINGVVANFVDDRGKCQTAMLAFREMTNRHDGKAIAANVLAVIDDYDLRDKVGFFVLDNASSNDTAVAILGETLQFDPKVRRLRCVGHILNLVAQQLLFGSDFEKFEGEIARVANLREEVKLWRAQGPIGVVATIVRWINKSSGRVKRFEDAQGEVWRRENPESDQQPPPLRLKMDNATRWNSTRDMIYRAVQLRNSIDRFLDLEMATYMHLVRRGDKKPINERPSESVTRVIFDQRMSSDEWAILQELLAILDPIKACTKKLEGRPSEESATGIADVYDVLSLILGQLEKLKVEYAESQKDSAFWVAIEQAWSKATEYYNILDETPVYTAALLLDPRLKYQYLAKEWGPQDAKCGVEAVRRLWEQDYRPNTSPVDFYSSRQSSLALSQDSELRQPLSERDRNERPRKRMKYSNIDELIKQQRRLPHPQKIGDELTLYLEAELETDDDLVSFQYWLRPAVRAKYPSLARMAIDMLSIPAMSAEAERVFSSAGFILNSRRRRLREETLEAMLCLTHWGKLGLITLAKHRSGAVRGNEMAEAQYVSSSSTSSEGLWDDSDEGE</sequence>
<organism evidence="8 9">
    <name type="scientific">Alternaria alternata</name>
    <name type="common">Alternaria rot fungus</name>
    <name type="synonym">Torula alternata</name>
    <dbReference type="NCBI Taxonomy" id="5599"/>
    <lineage>
        <taxon>Eukaryota</taxon>
        <taxon>Fungi</taxon>
        <taxon>Dikarya</taxon>
        <taxon>Ascomycota</taxon>
        <taxon>Pezizomycotina</taxon>
        <taxon>Dothideomycetes</taxon>
        <taxon>Pleosporomycetidae</taxon>
        <taxon>Pleosporales</taxon>
        <taxon>Pleosporineae</taxon>
        <taxon>Pleosporaceae</taxon>
        <taxon>Alternaria</taxon>
        <taxon>Alternaria sect. Alternaria</taxon>
        <taxon>Alternaria alternata complex</taxon>
    </lineage>
</organism>
<dbReference type="EMBL" id="PDXD01000070">
    <property type="protein sequence ID" value="RYN64905.1"/>
    <property type="molecule type" value="Genomic_DNA"/>
</dbReference>
<feature type="compositionally biased region" description="Polar residues" evidence="6">
    <location>
        <begin position="606"/>
        <end position="621"/>
    </location>
</feature>
<dbReference type="GO" id="GO:0046983">
    <property type="term" value="F:protein dimerization activity"/>
    <property type="evidence" value="ECO:0007669"/>
    <property type="project" value="InterPro"/>
</dbReference>
<dbReference type="Pfam" id="PF05699">
    <property type="entry name" value="Dimer_Tnp_hAT"/>
    <property type="match status" value="1"/>
</dbReference>
<gene>
    <name evidence="8" type="ORF">AA0117_g12358</name>
</gene>
<reference evidence="9" key="1">
    <citation type="journal article" date="2019" name="bioRxiv">
        <title>Genomics, evolutionary history and diagnostics of the Alternaria alternata species group including apple and Asian pear pathotypes.</title>
        <authorList>
            <person name="Armitage A.D."/>
            <person name="Cockerton H.M."/>
            <person name="Sreenivasaprasad S."/>
            <person name="Woodhall J.W."/>
            <person name="Lane C.R."/>
            <person name="Harrison R.J."/>
            <person name="Clarkson J.P."/>
        </authorList>
    </citation>
    <scope>NUCLEOTIDE SEQUENCE [LARGE SCALE GENOMIC DNA]</scope>
    <source>
        <strain evidence="9">FERA 1177</strain>
    </source>
</reference>
<dbReference type="InterPro" id="IPR012337">
    <property type="entry name" value="RNaseH-like_sf"/>
</dbReference>
<evidence type="ECO:0000256" key="4">
    <source>
        <dbReference type="ARBA" id="ARBA00022833"/>
    </source>
</evidence>
<dbReference type="GO" id="GO:0008270">
    <property type="term" value="F:zinc ion binding"/>
    <property type="evidence" value="ECO:0007669"/>
    <property type="project" value="UniProtKB-KW"/>
</dbReference>
<feature type="compositionally biased region" description="Polar residues" evidence="6">
    <location>
        <begin position="773"/>
        <end position="782"/>
    </location>
</feature>
<dbReference type="AlphaFoldDB" id="A0A4Q4N0T7"/>
<feature type="region of interest" description="Disordered" evidence="6">
    <location>
        <begin position="606"/>
        <end position="638"/>
    </location>
</feature>
<dbReference type="SUPFAM" id="SSF53098">
    <property type="entry name" value="Ribonuclease H-like"/>
    <property type="match status" value="1"/>
</dbReference>
<evidence type="ECO:0000313" key="9">
    <source>
        <dbReference type="Proteomes" id="UP000291422"/>
    </source>
</evidence>
<dbReference type="Proteomes" id="UP000291422">
    <property type="component" value="Unassembled WGS sequence"/>
</dbReference>
<keyword evidence="2" id="KW-0479">Metal-binding</keyword>
<dbReference type="PANTHER" id="PTHR46481">
    <property type="entry name" value="ZINC FINGER BED DOMAIN-CONTAINING PROTEIN 4"/>
    <property type="match status" value="1"/>
</dbReference>